<sequence>MESRISNLTAAVDSGDLRQAIRTANQMLLWSQKQLHCDPEEQLHYDLLVKSIKVIILTRQGKTGEAVDLLRQLPRDDPELNEFLCIAHKELRNTTRLSPCRTAALPNLTLAEAREEAQLLELCSSLEIDCNVFQHALRLYKAYRRPRYLLWAIVWALMPSRHPSAHRQLQLAHLLLQQLPPPDPPKVNPQTMQDPKVNTQLKDSNAALIVHISVLRQCNRADEALELLKKYSSCCIVPGELQAMKIQLLTESGKLKDALSEAANAIDKPEIAGEFIGAFIRLAAANGKDATEKALKKLRSFNSFQGATAALDLLVQRGLEILHGHDQLLSERGLDALWMAVECHGDPVEELHNFFKNYSSHFCAFRFFRAYASRLTGSQRLKVREFLLQLRPAALAAASEPEAAAGEVRSLLTIDKSLLALGEWRNITDSSEQRLREWRQLFIQHSGRQRIDSLLAELIGVSVEVLLRWDKSMVDAQVDSSSQDESTWVRRRFLFEALSYVDAGLSMEELRTSPLLHQTRVALSYVTGDLYSIHASFAAMDVKESLLLSLGLYLTCTHFDYGCLAHMSKMCKLWKETQEEMSNTYADYISATIEEGSFSWIPEFRLWGLITEHSLEGTLSSLQEAFFHMYEQSEVILFWNLSSSPHSQPLAPLLQSGCLRAAALCRGPVEWWLTAAGLSHADRGLQGGFLKKAPAGVSFGALAPLTCSDLGLTSVSLVTYEETYARELAHPIRRALQLHKSTQALKAQLQRKDGATSSPKDTSSPTPQEGTSQESPSPAAPAEPTQDALMRAAFNEEERALFAVWLSGLHPKIWRSAWPSRLLGAEASHALSRHEFVSGSPSPESPLPTGAVEETSASWEASGSLYRPGLSQAEVNVLQSVAGVLRALPKEAPRSPEVFEAGNSLSMANGVAPPSRAAEASVTSAGSNNNPQTTCCFSRTCAACRPANATAASACGTDSQSVEADGALGGAEGALKEAVGSLIRSIPGRTRRLRLILTVMQPSSEFQDDRLRAAQDLIAELQQVTDECFTNCCDAVLASIRELKGIDGPALTKEVRGLRLPIFDAMFGLSQVASVSLALFLSVLQQLVLWHRALSRTLGTTSTAFSVLLKDVQPSVAAFVEHIKEKRESLVDATEVATQLEARGQLPWMASATDLPYSAAGDSLMEKARERLRMRLCSSYIEQAVVLCSILRYRMAAFTMWLDQGSAESGWNP</sequence>
<dbReference type="RefSeq" id="XP_013228714.1">
    <property type="nucleotide sequence ID" value="XM_013373260.1"/>
</dbReference>
<dbReference type="EMBL" id="HG673788">
    <property type="protein sequence ID" value="CDJ37876.1"/>
    <property type="molecule type" value="Genomic_DNA"/>
</dbReference>
<dbReference type="OrthoDB" id="10307566at2759"/>
<gene>
    <name evidence="2" type="ORF">ETH_00021905</name>
</gene>
<dbReference type="GeneID" id="25253496"/>
<organism evidence="2 3">
    <name type="scientific">Eimeria tenella</name>
    <name type="common">Coccidian parasite</name>
    <dbReference type="NCBI Taxonomy" id="5802"/>
    <lineage>
        <taxon>Eukaryota</taxon>
        <taxon>Sar</taxon>
        <taxon>Alveolata</taxon>
        <taxon>Apicomplexa</taxon>
        <taxon>Conoidasida</taxon>
        <taxon>Coccidia</taxon>
        <taxon>Eucoccidiorida</taxon>
        <taxon>Eimeriorina</taxon>
        <taxon>Eimeriidae</taxon>
        <taxon>Eimeria</taxon>
    </lineage>
</organism>
<feature type="region of interest" description="Disordered" evidence="1">
    <location>
        <begin position="744"/>
        <end position="785"/>
    </location>
</feature>
<dbReference type="AlphaFoldDB" id="U6KM51"/>
<keyword evidence="3" id="KW-1185">Reference proteome</keyword>
<reference evidence="2" key="2">
    <citation type="submission" date="2013-10" db="EMBL/GenBank/DDBJ databases">
        <authorList>
            <person name="Aslett M."/>
        </authorList>
    </citation>
    <scope>NUCLEOTIDE SEQUENCE [LARGE SCALE GENOMIC DNA]</scope>
    <source>
        <strain evidence="2">Houghton</strain>
    </source>
</reference>
<dbReference type="Proteomes" id="UP000030747">
    <property type="component" value="Unassembled WGS sequence"/>
</dbReference>
<dbReference type="VEuPathDB" id="ToxoDB:ETH2_1046700"/>
<evidence type="ECO:0008006" key="4">
    <source>
        <dbReference type="Google" id="ProtNLM"/>
    </source>
</evidence>
<accession>U6KM51</accession>
<evidence type="ECO:0000313" key="2">
    <source>
        <dbReference type="EMBL" id="CDJ37876.1"/>
    </source>
</evidence>
<proteinExistence type="predicted"/>
<protein>
    <recommendedName>
        <fullName evidence="4">N-acetyltransferase B complex (NatB) non catalytic subunit</fullName>
    </recommendedName>
</protein>
<dbReference type="VEuPathDB" id="ToxoDB:ETH_00021905"/>
<reference evidence="2" key="1">
    <citation type="submission" date="2013-10" db="EMBL/GenBank/DDBJ databases">
        <title>Genomic analysis of the causative agents of coccidiosis in chickens.</title>
        <authorList>
            <person name="Reid A.J."/>
            <person name="Blake D."/>
            <person name="Billington K."/>
            <person name="Browne H."/>
            <person name="Dunn M."/>
            <person name="Hung S."/>
            <person name="Kawahara F."/>
            <person name="Miranda-Saavedra D."/>
            <person name="Mourier T."/>
            <person name="Nagra H."/>
            <person name="Otto T.D."/>
            <person name="Rawlings N."/>
            <person name="Sanchez A."/>
            <person name="Sanders M."/>
            <person name="Subramaniam C."/>
            <person name="Tay Y."/>
            <person name="Dear P."/>
            <person name="Doerig C."/>
            <person name="Gruber A."/>
            <person name="Parkinson J."/>
            <person name="Shirley M."/>
            <person name="Wan K.L."/>
            <person name="Berriman M."/>
            <person name="Tomley F."/>
            <person name="Pain A."/>
        </authorList>
    </citation>
    <scope>NUCLEOTIDE SEQUENCE [LARGE SCALE GENOMIC DNA]</scope>
    <source>
        <strain evidence="2">Houghton</strain>
    </source>
</reference>
<evidence type="ECO:0000256" key="1">
    <source>
        <dbReference type="SAM" id="MobiDB-lite"/>
    </source>
</evidence>
<name>U6KM51_EIMTE</name>
<feature type="region of interest" description="Disordered" evidence="1">
    <location>
        <begin position="834"/>
        <end position="856"/>
    </location>
</feature>
<feature type="compositionally biased region" description="Low complexity" evidence="1">
    <location>
        <begin position="756"/>
        <end position="785"/>
    </location>
</feature>
<evidence type="ECO:0000313" key="3">
    <source>
        <dbReference type="Proteomes" id="UP000030747"/>
    </source>
</evidence>